<keyword evidence="8 11" id="KW-0408">Iron</keyword>
<dbReference type="GO" id="GO:0016131">
    <property type="term" value="P:brassinosteroid metabolic process"/>
    <property type="evidence" value="ECO:0007669"/>
    <property type="project" value="UniProtKB-ARBA"/>
</dbReference>
<evidence type="ECO:0000256" key="1">
    <source>
        <dbReference type="ARBA" id="ARBA00004167"/>
    </source>
</evidence>
<evidence type="ECO:0000256" key="2">
    <source>
        <dbReference type="ARBA" id="ARBA00010617"/>
    </source>
</evidence>
<keyword evidence="7 12" id="KW-0560">Oxidoreductase</keyword>
<evidence type="ECO:0000256" key="4">
    <source>
        <dbReference type="ARBA" id="ARBA00022692"/>
    </source>
</evidence>
<evidence type="ECO:0000256" key="6">
    <source>
        <dbReference type="ARBA" id="ARBA00022989"/>
    </source>
</evidence>
<keyword evidence="5 11" id="KW-0479">Metal-binding</keyword>
<dbReference type="SUPFAM" id="SSF48264">
    <property type="entry name" value="Cytochrome P450"/>
    <property type="match status" value="1"/>
</dbReference>
<gene>
    <name evidence="14" type="ORF">LUZ63_013886</name>
</gene>
<organism evidence="14 15">
    <name type="scientific">Rhynchospora breviuscula</name>
    <dbReference type="NCBI Taxonomy" id="2022672"/>
    <lineage>
        <taxon>Eukaryota</taxon>
        <taxon>Viridiplantae</taxon>
        <taxon>Streptophyta</taxon>
        <taxon>Embryophyta</taxon>
        <taxon>Tracheophyta</taxon>
        <taxon>Spermatophyta</taxon>
        <taxon>Magnoliopsida</taxon>
        <taxon>Liliopsida</taxon>
        <taxon>Poales</taxon>
        <taxon>Cyperaceae</taxon>
        <taxon>Cyperoideae</taxon>
        <taxon>Rhynchosporeae</taxon>
        <taxon>Rhynchospora</taxon>
    </lineage>
</organism>
<dbReference type="FunFam" id="1.10.630.10:FF:000029">
    <property type="entry name" value="Cytochrome P450 734A1"/>
    <property type="match status" value="1"/>
</dbReference>
<evidence type="ECO:0000256" key="5">
    <source>
        <dbReference type="ARBA" id="ARBA00022723"/>
    </source>
</evidence>
<dbReference type="InterPro" id="IPR050665">
    <property type="entry name" value="Cytochrome_P450_Monooxygen"/>
</dbReference>
<proteinExistence type="inferred from homology"/>
<dbReference type="Pfam" id="PF00067">
    <property type="entry name" value="p450"/>
    <property type="match status" value="1"/>
</dbReference>
<dbReference type="PROSITE" id="PS00086">
    <property type="entry name" value="CYTOCHROME_P450"/>
    <property type="match status" value="1"/>
</dbReference>
<dbReference type="GO" id="GO:0004497">
    <property type="term" value="F:monooxygenase activity"/>
    <property type="evidence" value="ECO:0007669"/>
    <property type="project" value="UniProtKB-KW"/>
</dbReference>
<evidence type="ECO:0008006" key="16">
    <source>
        <dbReference type="Google" id="ProtNLM"/>
    </source>
</evidence>
<dbReference type="EMBL" id="JAMQYH010000004">
    <property type="protein sequence ID" value="KAJ1689731.1"/>
    <property type="molecule type" value="Genomic_DNA"/>
</dbReference>
<dbReference type="InterPro" id="IPR036396">
    <property type="entry name" value="Cyt_P450_sf"/>
</dbReference>
<keyword evidence="3 11" id="KW-0349">Heme</keyword>
<dbReference type="GO" id="GO:0020037">
    <property type="term" value="F:heme binding"/>
    <property type="evidence" value="ECO:0007669"/>
    <property type="project" value="InterPro"/>
</dbReference>
<evidence type="ECO:0000256" key="11">
    <source>
        <dbReference type="PIRSR" id="PIRSR602401-1"/>
    </source>
</evidence>
<dbReference type="PRINTS" id="PR00385">
    <property type="entry name" value="P450"/>
</dbReference>
<dbReference type="InterPro" id="IPR002401">
    <property type="entry name" value="Cyt_P450_E_grp-I"/>
</dbReference>
<feature type="binding site" description="axial binding residue" evidence="11">
    <location>
        <position position="476"/>
    </location>
    <ligand>
        <name>heme</name>
        <dbReference type="ChEBI" id="CHEBI:30413"/>
    </ligand>
    <ligandPart>
        <name>Fe</name>
        <dbReference type="ChEBI" id="CHEBI:18248"/>
    </ligandPart>
</feature>
<keyword evidence="15" id="KW-1185">Reference proteome</keyword>
<evidence type="ECO:0000256" key="7">
    <source>
        <dbReference type="ARBA" id="ARBA00023002"/>
    </source>
</evidence>
<dbReference type="PANTHER" id="PTHR24282:SF255">
    <property type="entry name" value="CYTOCHROME P450 72A11-RELATED"/>
    <property type="match status" value="1"/>
</dbReference>
<accession>A0A9Q0C9D4</accession>
<dbReference type="OrthoDB" id="1470350at2759"/>
<dbReference type="PRINTS" id="PR00463">
    <property type="entry name" value="EP450I"/>
</dbReference>
<dbReference type="GO" id="GO:0010268">
    <property type="term" value="P:brassinosteroid homeostasis"/>
    <property type="evidence" value="ECO:0007669"/>
    <property type="project" value="UniProtKB-ARBA"/>
</dbReference>
<evidence type="ECO:0000256" key="8">
    <source>
        <dbReference type="ARBA" id="ARBA00023004"/>
    </source>
</evidence>
<feature type="transmembrane region" description="Helical" evidence="13">
    <location>
        <begin position="15"/>
        <end position="37"/>
    </location>
</feature>
<keyword evidence="9 12" id="KW-0503">Monooxygenase</keyword>
<dbReference type="Proteomes" id="UP001151287">
    <property type="component" value="Unassembled WGS sequence"/>
</dbReference>
<reference evidence="14" key="1">
    <citation type="journal article" date="2022" name="Cell">
        <title>Repeat-based holocentromeres influence genome architecture and karyotype evolution.</title>
        <authorList>
            <person name="Hofstatter P.G."/>
            <person name="Thangavel G."/>
            <person name="Lux T."/>
            <person name="Neumann P."/>
            <person name="Vondrak T."/>
            <person name="Novak P."/>
            <person name="Zhang M."/>
            <person name="Costa L."/>
            <person name="Castellani M."/>
            <person name="Scott A."/>
            <person name="Toegelov H."/>
            <person name="Fuchs J."/>
            <person name="Mata-Sucre Y."/>
            <person name="Dias Y."/>
            <person name="Vanzela A.L.L."/>
            <person name="Huettel B."/>
            <person name="Almeida C.C.S."/>
            <person name="Simkova H."/>
            <person name="Souza G."/>
            <person name="Pedrosa-Harand A."/>
            <person name="Macas J."/>
            <person name="Mayer K.F.X."/>
            <person name="Houben A."/>
            <person name="Marques A."/>
        </authorList>
    </citation>
    <scope>NUCLEOTIDE SEQUENCE</scope>
    <source>
        <strain evidence="14">RhyBre1mFocal</strain>
    </source>
</reference>
<evidence type="ECO:0000256" key="10">
    <source>
        <dbReference type="ARBA" id="ARBA00023136"/>
    </source>
</evidence>
<comment type="cofactor">
    <cofactor evidence="11">
        <name>heme</name>
        <dbReference type="ChEBI" id="CHEBI:30413"/>
    </cofactor>
</comment>
<comment type="similarity">
    <text evidence="2 12">Belongs to the cytochrome P450 family.</text>
</comment>
<dbReference type="Gene3D" id="1.10.630.10">
    <property type="entry name" value="Cytochrome P450"/>
    <property type="match status" value="1"/>
</dbReference>
<dbReference type="InterPro" id="IPR001128">
    <property type="entry name" value="Cyt_P450"/>
</dbReference>
<evidence type="ECO:0000256" key="12">
    <source>
        <dbReference type="RuleBase" id="RU000461"/>
    </source>
</evidence>
<comment type="subcellular location">
    <subcellularLocation>
        <location evidence="1">Membrane</location>
        <topology evidence="1">Single-pass membrane protein</topology>
    </subcellularLocation>
</comment>
<dbReference type="PANTHER" id="PTHR24282">
    <property type="entry name" value="CYTOCHROME P450 FAMILY MEMBER"/>
    <property type="match status" value="1"/>
</dbReference>
<dbReference type="AlphaFoldDB" id="A0A9Q0C9D4"/>
<name>A0A9Q0C9D4_9POAL</name>
<protein>
    <recommendedName>
        <fullName evidence="16">Cytochrome P450</fullName>
    </recommendedName>
</protein>
<evidence type="ECO:0000256" key="13">
    <source>
        <dbReference type="SAM" id="Phobius"/>
    </source>
</evidence>
<dbReference type="GO" id="GO:0016705">
    <property type="term" value="F:oxidoreductase activity, acting on paired donors, with incorporation or reduction of molecular oxygen"/>
    <property type="evidence" value="ECO:0007669"/>
    <property type="project" value="InterPro"/>
</dbReference>
<keyword evidence="10 13" id="KW-0472">Membrane</keyword>
<keyword evidence="4 13" id="KW-0812">Transmembrane</keyword>
<evidence type="ECO:0000256" key="3">
    <source>
        <dbReference type="ARBA" id="ARBA00022617"/>
    </source>
</evidence>
<comment type="caution">
    <text evidence="14">The sequence shown here is derived from an EMBL/GenBank/DDBJ whole genome shotgun (WGS) entry which is preliminary data.</text>
</comment>
<evidence type="ECO:0000256" key="9">
    <source>
        <dbReference type="ARBA" id="ARBA00023033"/>
    </source>
</evidence>
<dbReference type="InterPro" id="IPR017972">
    <property type="entry name" value="Cyt_P450_CS"/>
</dbReference>
<sequence>MIATIAAFIYNPWNLALALIPLLSLWSAMCVLEWAWYAPKRLEGQLRAQGLSGTVYRTPTGDLKEITRVNREVWVKPMPLSHDITSRVSPFFHRAMKEHGKTSFTWFGVIPRVTISEPEIVREVLSNKLSEIEKQKLTPVGKLLGDGLFSYQGQKWASHRRILNPAFHVEKLKRMLPAFSACCDELIDKWKTLPGPSGSFELDVWKEMQMFTGDVISRAAFGSSFQEGRKIFQLLFEQAQRLVRAFEDVVIPGHWYLPTANNRRMKQIDREVRMLLKGIIEKREIAMKNKEVINDDLLGLMMESNMKEKTGNGKSNTGLMTRDEMITECKLFYFAGQESTSVLLTWTLVVLSLHPDWQERARQEVYQHFGKNKPDFDGLSKLKIVTMILYEVLRLYPPFAMLTRRTYNPVKLGNTTYPAGVLLSMPIFFIHHDKELWGDDADEFKPERFSEGISKAAKTKDRSAAFFPFGWGPRICIGQNFALVEAKMGLCMILQHFEFEPSEKYVHAPITVVTLQPQHGAPIKYHRL</sequence>
<evidence type="ECO:0000313" key="14">
    <source>
        <dbReference type="EMBL" id="KAJ1689731.1"/>
    </source>
</evidence>
<dbReference type="GO" id="GO:0016020">
    <property type="term" value="C:membrane"/>
    <property type="evidence" value="ECO:0007669"/>
    <property type="project" value="UniProtKB-SubCell"/>
</dbReference>
<evidence type="ECO:0000313" key="15">
    <source>
        <dbReference type="Proteomes" id="UP001151287"/>
    </source>
</evidence>
<dbReference type="GO" id="GO:0005506">
    <property type="term" value="F:iron ion binding"/>
    <property type="evidence" value="ECO:0007669"/>
    <property type="project" value="InterPro"/>
</dbReference>
<keyword evidence="6 13" id="KW-1133">Transmembrane helix</keyword>